<dbReference type="Pfam" id="PF14322">
    <property type="entry name" value="SusD-like_3"/>
    <property type="match status" value="1"/>
</dbReference>
<accession>A0A1V9EF49</accession>
<dbReference type="Gene3D" id="1.25.40.900">
    <property type="match status" value="1"/>
</dbReference>
<sequence>MKFCAYRISILFLLILSLSCKKSFLDVVDNSNLNKQSYVKDLNSMQDYLNGIYVMISTGHEFYYTAAYPELVSDNLKPSSATSPLLLQYNWSQKFDEVNINTSTSMNSTWKDLYQIVRACNFVIEDVDKYAKENPDKAAGIKGQAYAIRALVHFRLVNFFAQSYAYTADASHPGVPYITTSDITKPYTRQTVAEVYQYMIDDLNNAMANLPSTTTDCRYFSGPAVKGLLSRVYLFQGDFENAKKLSIEVANQVPLMTISAGYPNDLFKNKSPEQTEVLFQATPVAVGGFLGYSLKSAFYHVATNDIASILRENSNDVRKNWVKDTTGSRIKVVKFPSSVAGALFPVAEGDYYSPVLRSSEMFLIAAEASMRTGNENDARMFLNAIRRRANTTISDVTATGPALLDSIYKERRKELCFEGTRMFDLQRWKLGVQRQDVFQGYQSTLLFPDNKAISPIPGQDVNLMRLSQNDGY</sequence>
<dbReference type="SUPFAM" id="SSF48452">
    <property type="entry name" value="TPR-like"/>
    <property type="match status" value="1"/>
</dbReference>
<dbReference type="Gene3D" id="2.20.20.130">
    <property type="match status" value="1"/>
</dbReference>
<dbReference type="CDD" id="cd08977">
    <property type="entry name" value="SusD"/>
    <property type="match status" value="1"/>
</dbReference>
<comment type="caution">
    <text evidence="9">The sequence shown here is derived from an EMBL/GenBank/DDBJ whole genome shotgun (WGS) entry which is preliminary data.</text>
</comment>
<comment type="similarity">
    <text evidence="2">Belongs to the SusD family.</text>
</comment>
<dbReference type="GO" id="GO:0009279">
    <property type="term" value="C:cell outer membrane"/>
    <property type="evidence" value="ECO:0007669"/>
    <property type="project" value="UniProtKB-SubCell"/>
</dbReference>
<evidence type="ECO:0008006" key="11">
    <source>
        <dbReference type="Google" id="ProtNLM"/>
    </source>
</evidence>
<gene>
    <name evidence="9" type="ORF">A4H97_09455</name>
</gene>
<keyword evidence="5" id="KW-0998">Cell outer membrane</keyword>
<dbReference type="STRING" id="354355.SAMN05660816_03653"/>
<evidence type="ECO:0000259" key="8">
    <source>
        <dbReference type="Pfam" id="PF14322"/>
    </source>
</evidence>
<evidence type="ECO:0000256" key="4">
    <source>
        <dbReference type="ARBA" id="ARBA00023136"/>
    </source>
</evidence>
<keyword evidence="4" id="KW-0472">Membrane</keyword>
<organism evidence="9 10">
    <name type="scientific">Niastella yeongjuensis</name>
    <dbReference type="NCBI Taxonomy" id="354355"/>
    <lineage>
        <taxon>Bacteria</taxon>
        <taxon>Pseudomonadati</taxon>
        <taxon>Bacteroidota</taxon>
        <taxon>Chitinophagia</taxon>
        <taxon>Chitinophagales</taxon>
        <taxon>Chitinophagaceae</taxon>
        <taxon>Niastella</taxon>
    </lineage>
</organism>
<feature type="domain" description="SusD-like N-terminal" evidence="8">
    <location>
        <begin position="24"/>
        <end position="234"/>
    </location>
</feature>
<dbReference type="AlphaFoldDB" id="A0A1V9EF49"/>
<dbReference type="PROSITE" id="PS51257">
    <property type="entry name" value="PROKAR_LIPOPROTEIN"/>
    <property type="match status" value="1"/>
</dbReference>
<reference evidence="10" key="1">
    <citation type="submission" date="2016-04" db="EMBL/GenBank/DDBJ databases">
        <authorList>
            <person name="Chen L."/>
            <person name="Zhuang W."/>
            <person name="Wang G."/>
        </authorList>
    </citation>
    <scope>NUCLEOTIDE SEQUENCE [LARGE SCALE GENOMIC DNA]</scope>
    <source>
        <strain evidence="10">17621</strain>
    </source>
</reference>
<evidence type="ECO:0000256" key="1">
    <source>
        <dbReference type="ARBA" id="ARBA00004442"/>
    </source>
</evidence>
<dbReference type="OrthoDB" id="1080118at2"/>
<keyword evidence="10" id="KW-1185">Reference proteome</keyword>
<feature type="domain" description="RagB/SusD" evidence="7">
    <location>
        <begin position="314"/>
        <end position="447"/>
    </location>
</feature>
<feature type="signal peptide" evidence="6">
    <location>
        <begin position="1"/>
        <end position="22"/>
    </location>
</feature>
<feature type="chain" id="PRO_5010707763" description="Carbohydrate-binding protein SusD" evidence="6">
    <location>
        <begin position="23"/>
        <end position="472"/>
    </location>
</feature>
<dbReference type="EMBL" id="LVXG01000034">
    <property type="protein sequence ID" value="OQP44584.1"/>
    <property type="molecule type" value="Genomic_DNA"/>
</dbReference>
<evidence type="ECO:0000256" key="2">
    <source>
        <dbReference type="ARBA" id="ARBA00006275"/>
    </source>
</evidence>
<evidence type="ECO:0000313" key="9">
    <source>
        <dbReference type="EMBL" id="OQP44584.1"/>
    </source>
</evidence>
<evidence type="ECO:0000256" key="3">
    <source>
        <dbReference type="ARBA" id="ARBA00022729"/>
    </source>
</evidence>
<keyword evidence="3 6" id="KW-0732">Signal</keyword>
<evidence type="ECO:0000313" key="10">
    <source>
        <dbReference type="Proteomes" id="UP000192610"/>
    </source>
</evidence>
<comment type="subcellular location">
    <subcellularLocation>
        <location evidence="1">Cell outer membrane</location>
    </subcellularLocation>
</comment>
<evidence type="ECO:0000256" key="5">
    <source>
        <dbReference type="ARBA" id="ARBA00023237"/>
    </source>
</evidence>
<evidence type="ECO:0000259" key="7">
    <source>
        <dbReference type="Pfam" id="PF07980"/>
    </source>
</evidence>
<dbReference type="Proteomes" id="UP000192610">
    <property type="component" value="Unassembled WGS sequence"/>
</dbReference>
<dbReference type="InterPro" id="IPR012944">
    <property type="entry name" value="SusD_RagB_dom"/>
</dbReference>
<protein>
    <recommendedName>
        <fullName evidence="11">Carbohydrate-binding protein SusD</fullName>
    </recommendedName>
</protein>
<dbReference type="Pfam" id="PF07980">
    <property type="entry name" value="SusD_RagB"/>
    <property type="match status" value="1"/>
</dbReference>
<dbReference type="InterPro" id="IPR033985">
    <property type="entry name" value="SusD-like_N"/>
</dbReference>
<dbReference type="Gene3D" id="1.25.40.390">
    <property type="match status" value="1"/>
</dbReference>
<dbReference type="InterPro" id="IPR011990">
    <property type="entry name" value="TPR-like_helical_dom_sf"/>
</dbReference>
<evidence type="ECO:0000256" key="6">
    <source>
        <dbReference type="SAM" id="SignalP"/>
    </source>
</evidence>
<name>A0A1V9EF49_9BACT</name>
<proteinExistence type="inferred from homology"/>